<dbReference type="KEGG" id="acm:AciX9_2338"/>
<accession>E8X3U7</accession>
<organism evidence="2">
    <name type="scientific">Granulicella tundricola (strain ATCC BAA-1859 / DSM 23138 / MP5ACTX9)</name>
    <dbReference type="NCBI Taxonomy" id="1198114"/>
    <lineage>
        <taxon>Bacteria</taxon>
        <taxon>Pseudomonadati</taxon>
        <taxon>Acidobacteriota</taxon>
        <taxon>Terriglobia</taxon>
        <taxon>Terriglobales</taxon>
        <taxon>Acidobacteriaceae</taxon>
        <taxon>Granulicella</taxon>
    </lineage>
</organism>
<keyword evidence="2" id="KW-1185">Reference proteome</keyword>
<reference evidence="2" key="1">
    <citation type="submission" date="2011-01" db="EMBL/GenBank/DDBJ databases">
        <title>Complete sequence of chromosome of Acidobacterium sp. MP5ACTX9.</title>
        <authorList>
            <consortium name="US DOE Joint Genome Institute"/>
            <person name="Lucas S."/>
            <person name="Copeland A."/>
            <person name="Lapidus A."/>
            <person name="Cheng J.-F."/>
            <person name="Goodwin L."/>
            <person name="Pitluck S."/>
            <person name="Teshima H."/>
            <person name="Detter J.C."/>
            <person name="Han C."/>
            <person name="Tapia R."/>
            <person name="Land M."/>
            <person name="Hauser L."/>
            <person name="Kyrpides N."/>
            <person name="Ivanova N."/>
            <person name="Ovchinnikova G."/>
            <person name="Pagani I."/>
            <person name="Rawat S.R."/>
            <person name="Mannisto M."/>
            <person name="Haggblom M.M."/>
            <person name="Woyke T."/>
        </authorList>
    </citation>
    <scope>NUCLEOTIDE SEQUENCE [LARGE SCALE GENOMIC DNA]</scope>
    <source>
        <strain evidence="2">MP5ACTX9</strain>
    </source>
</reference>
<dbReference type="STRING" id="1198114.AciX9_2338"/>
<gene>
    <name evidence="1" type="ordered locus">AciX9_2338</name>
</gene>
<dbReference type="eggNOG" id="ENOG5033EN7">
    <property type="taxonomic scope" value="Bacteria"/>
</dbReference>
<proteinExistence type="predicted"/>
<evidence type="ECO:0000313" key="1">
    <source>
        <dbReference type="EMBL" id="ADW69375.1"/>
    </source>
</evidence>
<dbReference type="RefSeq" id="WP_013580691.1">
    <property type="nucleotide sequence ID" value="NC_015064.1"/>
</dbReference>
<dbReference type="PaxDb" id="1198114-AciX9_2338"/>
<dbReference type="AlphaFoldDB" id="E8X3U7"/>
<dbReference type="HOGENOM" id="CLU_2633478_0_0_0"/>
<dbReference type="EMBL" id="CP002480">
    <property type="protein sequence ID" value="ADW69375.1"/>
    <property type="molecule type" value="Genomic_DNA"/>
</dbReference>
<evidence type="ECO:0000313" key="2">
    <source>
        <dbReference type="Proteomes" id="UP000000343"/>
    </source>
</evidence>
<name>E8X3U7_GRATM</name>
<protein>
    <submittedName>
        <fullName evidence="1">Uncharacterized protein</fullName>
    </submittedName>
</protein>
<sequence>MFKGLVSLVGFLWVATKGSRLRPWRSEYLRWRVETYSGKTAGSLRIRDFLGLFFSERRQMTRFVRWMGEVRGLAEGKGE</sequence>
<dbReference type="OrthoDB" id="122535at2"/>
<dbReference type="Proteomes" id="UP000000343">
    <property type="component" value="Chromosome"/>
</dbReference>